<dbReference type="EMBL" id="MGJO01000058">
    <property type="protein sequence ID" value="OGN08010.1"/>
    <property type="molecule type" value="Genomic_DNA"/>
</dbReference>
<dbReference type="AlphaFoldDB" id="A0A1F8F633"/>
<proteinExistence type="predicted"/>
<name>A0A1F8F633_9BACT</name>
<feature type="region of interest" description="Disordered" evidence="1">
    <location>
        <begin position="218"/>
        <end position="335"/>
    </location>
</feature>
<dbReference type="Proteomes" id="UP000178908">
    <property type="component" value="Unassembled WGS sequence"/>
</dbReference>
<accession>A0A1F8F633</accession>
<evidence type="ECO:0000256" key="1">
    <source>
        <dbReference type="SAM" id="MobiDB-lite"/>
    </source>
</evidence>
<protein>
    <submittedName>
        <fullName evidence="2">Uncharacterized protein</fullName>
    </submittedName>
</protein>
<feature type="region of interest" description="Disordered" evidence="1">
    <location>
        <begin position="1"/>
        <end position="21"/>
    </location>
</feature>
<organism evidence="2 3">
    <name type="scientific">Candidatus Yanofskybacteria bacterium RIFCSPHIGHO2_02_FULL_39_10</name>
    <dbReference type="NCBI Taxonomy" id="1802674"/>
    <lineage>
        <taxon>Bacteria</taxon>
        <taxon>Candidatus Yanofskyibacteriota</taxon>
    </lineage>
</organism>
<evidence type="ECO:0000313" key="3">
    <source>
        <dbReference type="Proteomes" id="UP000178908"/>
    </source>
</evidence>
<evidence type="ECO:0000313" key="2">
    <source>
        <dbReference type="EMBL" id="OGN08010.1"/>
    </source>
</evidence>
<feature type="compositionally biased region" description="Pro residues" evidence="1">
    <location>
        <begin position="229"/>
        <end position="239"/>
    </location>
</feature>
<reference evidence="2 3" key="1">
    <citation type="journal article" date="2016" name="Nat. Commun.">
        <title>Thousands of microbial genomes shed light on interconnected biogeochemical processes in an aquifer system.</title>
        <authorList>
            <person name="Anantharaman K."/>
            <person name="Brown C.T."/>
            <person name="Hug L.A."/>
            <person name="Sharon I."/>
            <person name="Castelle C.J."/>
            <person name="Probst A.J."/>
            <person name="Thomas B.C."/>
            <person name="Singh A."/>
            <person name="Wilkins M.J."/>
            <person name="Karaoz U."/>
            <person name="Brodie E.L."/>
            <person name="Williams K.H."/>
            <person name="Hubbard S.S."/>
            <person name="Banfield J.F."/>
        </authorList>
    </citation>
    <scope>NUCLEOTIDE SEQUENCE [LARGE SCALE GENOMIC DNA]</scope>
</reference>
<feature type="compositionally biased region" description="Polar residues" evidence="1">
    <location>
        <begin position="302"/>
        <end position="332"/>
    </location>
</feature>
<comment type="caution">
    <text evidence="2">The sequence shown here is derived from an EMBL/GenBank/DDBJ whole genome shotgun (WGS) entry which is preliminary data.</text>
</comment>
<feature type="compositionally biased region" description="Polar residues" evidence="1">
    <location>
        <begin position="261"/>
        <end position="289"/>
    </location>
</feature>
<gene>
    <name evidence="2" type="ORF">A3C61_02135</name>
</gene>
<sequence length="354" mass="39264">MENQNQPTLPTSPILNKSSNTLPEDSLDDVIIKIPDNIIGVIKLSESPDSIYHYFVASPMYAGFGNLNSPDRIYFLQDFSNMSPGLRNYLTSADNIEIIFSIGRGYDLEDSQISILGILIRELLVGKIFLKDFPISVSSRLGIDDIKAGEIVNKIISQSFGPIIEDVKRIQRSKFPDKIMAMQKESRPEGLSPKPQISEEVKNAPLNKLREDNQQITQSVRPPITQQIPPRPPLQMPPRPLDEARSEGAARPPEQPKPINIPQQSKTSSVPEANLSPRPSESGASTPQEKQFKMPDLEFLDSVQNKQPVPKNSISNTNQPPKQAGSPQSAQKSLEEELAKVANIIDLRSKEQGT</sequence>